<organism evidence="2 3">
    <name type="scientific">Chitinophaga rupis</name>
    <dbReference type="NCBI Taxonomy" id="573321"/>
    <lineage>
        <taxon>Bacteria</taxon>
        <taxon>Pseudomonadati</taxon>
        <taxon>Bacteroidota</taxon>
        <taxon>Chitinophagia</taxon>
        <taxon>Chitinophagales</taxon>
        <taxon>Chitinophagaceae</taxon>
        <taxon>Chitinophaga</taxon>
    </lineage>
</organism>
<reference evidence="2 3" key="1">
    <citation type="submission" date="2016-10" db="EMBL/GenBank/DDBJ databases">
        <authorList>
            <person name="de Groot N.N."/>
        </authorList>
    </citation>
    <scope>NUCLEOTIDE SEQUENCE [LARGE SCALE GENOMIC DNA]</scope>
    <source>
        <strain evidence="2 3">DSM 21039</strain>
    </source>
</reference>
<name>A0A1H7QIP3_9BACT</name>
<dbReference type="OrthoDB" id="1072981at2"/>
<dbReference type="InterPro" id="IPR012861">
    <property type="entry name" value="DUF1634"/>
</dbReference>
<dbReference type="EMBL" id="FOBB01000002">
    <property type="protein sequence ID" value="SEL47514.1"/>
    <property type="molecule type" value="Genomic_DNA"/>
</dbReference>
<evidence type="ECO:0000256" key="1">
    <source>
        <dbReference type="SAM" id="Phobius"/>
    </source>
</evidence>
<keyword evidence="1" id="KW-0812">Transmembrane</keyword>
<keyword evidence="3" id="KW-1185">Reference proteome</keyword>
<sequence length="132" mass="14833">MKRLLSRKYWEDKDVEILLGTLLRYGVILSSIVVLAGGIIYIMRHGHEMPEYRDFAGPNNRWDNLPAIMRGVFLGHGREIIQLGVVLLIATPIARILFSVFAFTVEKDYLYIVITLIVLGVILFSMLGGLGG</sequence>
<keyword evidence="1" id="KW-0472">Membrane</keyword>
<dbReference type="STRING" id="573321.SAMN04488505_102350"/>
<evidence type="ECO:0000313" key="3">
    <source>
        <dbReference type="Proteomes" id="UP000198984"/>
    </source>
</evidence>
<dbReference type="Proteomes" id="UP000198984">
    <property type="component" value="Unassembled WGS sequence"/>
</dbReference>
<accession>A0A1H7QIP3</accession>
<feature type="transmembrane region" description="Helical" evidence="1">
    <location>
        <begin position="80"/>
        <end position="103"/>
    </location>
</feature>
<keyword evidence="1" id="KW-1133">Transmembrane helix</keyword>
<gene>
    <name evidence="2" type="ORF">SAMN04488505_102350</name>
</gene>
<dbReference type="AlphaFoldDB" id="A0A1H7QIP3"/>
<feature type="transmembrane region" description="Helical" evidence="1">
    <location>
        <begin position="22"/>
        <end position="43"/>
    </location>
</feature>
<protein>
    <submittedName>
        <fullName evidence="2">Uncharacterized membrane protein</fullName>
    </submittedName>
</protein>
<dbReference type="RefSeq" id="WP_089909447.1">
    <property type="nucleotide sequence ID" value="NZ_FOBB01000002.1"/>
</dbReference>
<dbReference type="Pfam" id="PF07843">
    <property type="entry name" value="DUF1634"/>
    <property type="match status" value="1"/>
</dbReference>
<feature type="transmembrane region" description="Helical" evidence="1">
    <location>
        <begin position="109"/>
        <end position="130"/>
    </location>
</feature>
<evidence type="ECO:0000313" key="2">
    <source>
        <dbReference type="EMBL" id="SEL47514.1"/>
    </source>
</evidence>
<proteinExistence type="predicted"/>